<evidence type="ECO:0000256" key="3">
    <source>
        <dbReference type="ARBA" id="ARBA00022777"/>
    </source>
</evidence>
<evidence type="ECO:0000313" key="10">
    <source>
        <dbReference type="Proteomes" id="UP000521676"/>
    </source>
</evidence>
<comment type="caution">
    <text evidence="9">The sequence shown here is derived from an EMBL/GenBank/DDBJ whole genome shotgun (WGS) entry which is preliminary data.</text>
</comment>
<evidence type="ECO:0000256" key="6">
    <source>
        <dbReference type="SAM" id="MobiDB-lite"/>
    </source>
</evidence>
<keyword evidence="4" id="KW-0067">ATP-binding</keyword>
<feature type="region of interest" description="Disordered" evidence="6">
    <location>
        <begin position="540"/>
        <end position="584"/>
    </location>
</feature>
<dbReference type="PANTHER" id="PTHR24348:SF22">
    <property type="entry name" value="NON-SPECIFIC SERINE_THREONINE PROTEIN KINASE"/>
    <property type="match status" value="1"/>
</dbReference>
<dbReference type="Pfam" id="PF00069">
    <property type="entry name" value="Pkinase"/>
    <property type="match status" value="1"/>
</dbReference>
<dbReference type="GO" id="GO:0004674">
    <property type="term" value="F:protein serine/threonine kinase activity"/>
    <property type="evidence" value="ECO:0007669"/>
    <property type="project" value="InterPro"/>
</dbReference>
<dbReference type="EMBL" id="JACATZ010000003">
    <property type="protein sequence ID" value="NWJ48600.1"/>
    <property type="molecule type" value="Genomic_DNA"/>
</dbReference>
<dbReference type="SUPFAM" id="SSF56112">
    <property type="entry name" value="Protein kinase-like (PK-like)"/>
    <property type="match status" value="1"/>
</dbReference>
<sequence>MFVDELERPILGKYRVISTITSESFVFTYIANSTTQTVFIRAISATHPNFNPDYLVACLREYEISKQLVGNTVLIPVLEYGSTDDTHYFVYEFIEGDSLYEQIAISRNRPLNNQTITAVAKDICTALQVLHSNGLFHGDLNAKNVLLTKSKKAFLKSYGTSTTASEDENKLDADIYALGLILYRMATCQQYRPGKSQSALSLNRNLTPALSTIISATLNEFGEQRYYNLATLQEQLELGLDFDVSPEQLLEQLVRPATPPEIVEEPIEPELEEVVLAVAEAAPEVAAVEEAELAPEVVAEEPEPLETEAIELEPQEEAAELAEPELESEVAPEALEAEPTEEEAAPEAEVAELAEEAELAPEPESEIAAEEPEFEPEVAAEELEAESEAEVAELVEEAVTPELEVVELVEEAELAPEVVAEPEALEAETVELEESELEPEIAAEALEAEPEAEVAELVEEAELAPELESEVVAEPEALEAETVELEESEFESEVATEEPEALEAEPTELEEAELESEVAAEEAVTPELEVVELVEEAELESEIAAEEAEPLEAEPTELEEAELAPEPESEIAAEEAEPLETEAEETIEAEVAELVEEGELAPELESEVVAEPEALEAEEPELAPEIAAEEAEAFETEAEETIEAEVAELVEEAEEAEPTELEEAELAPEPESEIAAEEAEPLETEAEETIEAEVAELVEEAELESEVVAEELETLEIEAVEAEPQEEAATELSEEEAFFAELELEIAAEKAEAARLAAELEELERALAAEEAVAPETIAEEEAEALETETEEAESALEEAELAPEEAEGATEALEVEAQAETPEEAYPIEEAAEEAVAPEIEPTQDAPTKVKIYEPLIEMDEADLYEALAKNTSGIAATLVTEPDAPTFEPPLETEPLMSAKIAPETKPLELKTSTMAINGWSSAYKSNVGGIQASQLEDKTNQVAQLDVPLILQHPGAPEAEKTVQQPTFSLHSLPLVVKIFILLFAGILLILLVTLAKAPVNTVKLVPNTTSTVNSSLTSLVSSLNIQGATFDTSQPRLERELRTNLPVLFADNFMPSYSPKWKLIDNKWNVVDSVFKTVDNRPGTLLLDIGAAPNFEVSLVSESFVYTKSLGLYFYVNGEPANGTLDTSKSYISVSFFNCLLYDINTKTDGKQILNTSVTTSYTYCNEETRYAKPIIIQLRDNALYIYTGSREYKLFKTDLPPGITVGKIGIVTGGVGISDIRIIGL</sequence>
<evidence type="ECO:0000256" key="5">
    <source>
        <dbReference type="SAM" id="Coils"/>
    </source>
</evidence>
<evidence type="ECO:0000256" key="7">
    <source>
        <dbReference type="SAM" id="Phobius"/>
    </source>
</evidence>
<protein>
    <submittedName>
        <fullName evidence="9">Protein kinase</fullName>
    </submittedName>
</protein>
<organism evidence="9 10">
    <name type="scientific">Candidatus Chlorohelix allophototropha</name>
    <dbReference type="NCBI Taxonomy" id="3003348"/>
    <lineage>
        <taxon>Bacteria</taxon>
        <taxon>Bacillati</taxon>
        <taxon>Chloroflexota</taxon>
        <taxon>Chloroflexia</taxon>
        <taxon>Candidatus Chloroheliales</taxon>
        <taxon>Candidatus Chloroheliaceae</taxon>
        <taxon>Candidatus Chlorohelix</taxon>
    </lineage>
</organism>
<accession>A0A8T7M8Z8</accession>
<dbReference type="GO" id="GO:0005829">
    <property type="term" value="C:cytosol"/>
    <property type="evidence" value="ECO:0007669"/>
    <property type="project" value="TreeGrafter"/>
</dbReference>
<dbReference type="InterPro" id="IPR045269">
    <property type="entry name" value="Atg1-like"/>
</dbReference>
<evidence type="ECO:0000256" key="4">
    <source>
        <dbReference type="ARBA" id="ARBA00022840"/>
    </source>
</evidence>
<dbReference type="InterPro" id="IPR011009">
    <property type="entry name" value="Kinase-like_dom_sf"/>
</dbReference>
<keyword evidence="2" id="KW-0547">Nucleotide-binding</keyword>
<dbReference type="GO" id="GO:0005524">
    <property type="term" value="F:ATP binding"/>
    <property type="evidence" value="ECO:0007669"/>
    <property type="project" value="UniProtKB-KW"/>
</dbReference>
<dbReference type="GO" id="GO:0005776">
    <property type="term" value="C:autophagosome"/>
    <property type="evidence" value="ECO:0007669"/>
    <property type="project" value="TreeGrafter"/>
</dbReference>
<gene>
    <name evidence="9" type="ORF">HXX08_22300</name>
</gene>
<keyword evidence="7" id="KW-0472">Membrane</keyword>
<feature type="region of interest" description="Disordered" evidence="6">
    <location>
        <begin position="481"/>
        <end position="528"/>
    </location>
</feature>
<keyword evidence="5" id="KW-0175">Coiled coil</keyword>
<dbReference type="AlphaFoldDB" id="A0A8T7M8Z8"/>
<dbReference type="Proteomes" id="UP000521676">
    <property type="component" value="Unassembled WGS sequence"/>
</dbReference>
<evidence type="ECO:0000256" key="2">
    <source>
        <dbReference type="ARBA" id="ARBA00022741"/>
    </source>
</evidence>
<feature type="region of interest" description="Disordered" evidence="6">
    <location>
        <begin position="315"/>
        <end position="379"/>
    </location>
</feature>
<dbReference type="SMART" id="SM00220">
    <property type="entry name" value="S_TKc"/>
    <property type="match status" value="1"/>
</dbReference>
<dbReference type="Gene3D" id="1.10.510.10">
    <property type="entry name" value="Transferase(Phosphotransferase) domain 1"/>
    <property type="match status" value="1"/>
</dbReference>
<feature type="domain" description="Protein kinase" evidence="8">
    <location>
        <begin position="14"/>
        <end position="298"/>
    </location>
</feature>
<feature type="transmembrane region" description="Helical" evidence="7">
    <location>
        <begin position="978"/>
        <end position="998"/>
    </location>
</feature>
<proteinExistence type="predicted"/>
<evidence type="ECO:0000313" key="9">
    <source>
        <dbReference type="EMBL" id="NWJ48600.1"/>
    </source>
</evidence>
<reference evidence="9 10" key="1">
    <citation type="submission" date="2020-06" db="EMBL/GenBank/DDBJ databases">
        <title>Anoxygenic phototrophic Chloroflexota member uses a Type I reaction center.</title>
        <authorList>
            <person name="Tsuji J.M."/>
            <person name="Shaw N.A."/>
            <person name="Nagashima S."/>
            <person name="Venkiteswaran J."/>
            <person name="Schiff S.L."/>
            <person name="Hanada S."/>
            <person name="Tank M."/>
            <person name="Neufeld J.D."/>
        </authorList>
    </citation>
    <scope>NUCLEOTIDE SEQUENCE [LARGE SCALE GENOMIC DNA]</scope>
    <source>
        <strain evidence="9">L227-S17</strain>
    </source>
</reference>
<dbReference type="PANTHER" id="PTHR24348">
    <property type="entry name" value="SERINE/THREONINE-PROTEIN KINASE UNC-51-RELATED"/>
    <property type="match status" value="1"/>
</dbReference>
<feature type="region of interest" description="Disordered" evidence="6">
    <location>
        <begin position="652"/>
        <end position="685"/>
    </location>
</feature>
<dbReference type="PROSITE" id="PS50011">
    <property type="entry name" value="PROTEIN_KINASE_DOM"/>
    <property type="match status" value="1"/>
</dbReference>
<evidence type="ECO:0000256" key="1">
    <source>
        <dbReference type="ARBA" id="ARBA00022679"/>
    </source>
</evidence>
<dbReference type="Gene3D" id="3.30.200.20">
    <property type="entry name" value="Phosphorylase Kinase, domain 1"/>
    <property type="match status" value="1"/>
</dbReference>
<name>A0A8T7M8Z8_9CHLR</name>
<feature type="coiled-coil region" evidence="5">
    <location>
        <begin position="698"/>
        <end position="803"/>
    </location>
</feature>
<keyword evidence="7" id="KW-1133">Transmembrane helix</keyword>
<feature type="compositionally biased region" description="Acidic residues" evidence="6">
    <location>
        <begin position="481"/>
        <end position="520"/>
    </location>
</feature>
<dbReference type="InterPro" id="IPR000719">
    <property type="entry name" value="Prot_kinase_dom"/>
</dbReference>
<keyword evidence="7" id="KW-0812">Transmembrane</keyword>
<keyword evidence="1" id="KW-0808">Transferase</keyword>
<dbReference type="GO" id="GO:0034045">
    <property type="term" value="C:phagophore assembly site membrane"/>
    <property type="evidence" value="ECO:0007669"/>
    <property type="project" value="TreeGrafter"/>
</dbReference>
<evidence type="ECO:0000259" key="8">
    <source>
        <dbReference type="PROSITE" id="PS50011"/>
    </source>
</evidence>
<keyword evidence="3 9" id="KW-0418">Kinase</keyword>
<dbReference type="GO" id="GO:0042594">
    <property type="term" value="P:response to starvation"/>
    <property type="evidence" value="ECO:0007669"/>
    <property type="project" value="TreeGrafter"/>
</dbReference>